<dbReference type="GO" id="GO:0005283">
    <property type="term" value="F:amino acid:sodium symporter activity"/>
    <property type="evidence" value="ECO:0007669"/>
    <property type="project" value="InterPro"/>
</dbReference>
<feature type="transmembrane region" description="Helical" evidence="8">
    <location>
        <begin position="198"/>
        <end position="218"/>
    </location>
</feature>
<keyword evidence="7 8" id="KW-0472">Membrane</keyword>
<evidence type="ECO:0000256" key="3">
    <source>
        <dbReference type="ARBA" id="ARBA00022448"/>
    </source>
</evidence>
<evidence type="ECO:0000256" key="6">
    <source>
        <dbReference type="ARBA" id="ARBA00022989"/>
    </source>
</evidence>
<reference evidence="9 10" key="1">
    <citation type="submission" date="2018-05" db="EMBL/GenBank/DDBJ databases">
        <title>Genomic Encyclopedia of Type Strains, Phase IV (KMG-IV): sequencing the most valuable type-strain genomes for metagenomic binning, comparative biology and taxonomic classification.</title>
        <authorList>
            <person name="Goeker M."/>
        </authorList>
    </citation>
    <scope>NUCLEOTIDE SEQUENCE [LARGE SCALE GENOMIC DNA]</scope>
    <source>
        <strain evidence="9 10">DSM 44704</strain>
    </source>
</reference>
<comment type="subcellular location">
    <subcellularLocation>
        <location evidence="1">Cell membrane</location>
        <topology evidence="1">Multi-pass membrane protein</topology>
    </subcellularLocation>
</comment>
<dbReference type="PANTHER" id="PTHR30330:SF1">
    <property type="entry name" value="AMINO-ACID CARRIER PROTEIN ALST"/>
    <property type="match status" value="1"/>
</dbReference>
<dbReference type="PANTHER" id="PTHR30330">
    <property type="entry name" value="AGSS FAMILY TRANSPORTER, SODIUM-ALANINE"/>
    <property type="match status" value="1"/>
</dbReference>
<comment type="similarity">
    <text evidence="2">Belongs to the alanine or glycine:cation symporter (AGCS) (TC 2.A.25) family.</text>
</comment>
<dbReference type="EMBL" id="QJKF01000001">
    <property type="protein sequence ID" value="PXX71625.1"/>
    <property type="molecule type" value="Genomic_DNA"/>
</dbReference>
<evidence type="ECO:0000256" key="2">
    <source>
        <dbReference type="ARBA" id="ARBA00009261"/>
    </source>
</evidence>
<protein>
    <submittedName>
        <fullName evidence="9">Sodium:alanine symporter family protein</fullName>
    </submittedName>
</protein>
<accession>A0A318KF85</accession>
<keyword evidence="6 8" id="KW-1133">Transmembrane helix</keyword>
<evidence type="ECO:0000313" key="10">
    <source>
        <dbReference type="Proteomes" id="UP000247569"/>
    </source>
</evidence>
<sequence length="259" mass="27521">MFAADFEWFRHDWLTGVSDIVYLWIVAPLLIAAGLYFTVRTRAVQFRRFASAASLSLRTGLFTDDDAAQRDTQAISGFAAFCVGLAARTGTGNIAGMAVALVVGGPGAMLWMWVVAALSMACSVVENTLAQIYKEPLADGSFRGGPAFYLEKGLGAVRAARVFAVLFVVAVGCAFVMVQASTITDAISGATRVDARTVAVPMAALTVVLLFSQARAAISDWDDQCRGRRRPVFQESTLPRSVPGGVWSVPGGHHPAPTT</sequence>
<comment type="caution">
    <text evidence="9">The sequence shown here is derived from an EMBL/GenBank/DDBJ whole genome shotgun (WGS) entry which is preliminary data.</text>
</comment>
<gene>
    <name evidence="9" type="ORF">DFR70_1011059</name>
</gene>
<proteinExistence type="inferred from homology"/>
<keyword evidence="3" id="KW-0813">Transport</keyword>
<evidence type="ECO:0000256" key="4">
    <source>
        <dbReference type="ARBA" id="ARBA00022475"/>
    </source>
</evidence>
<evidence type="ECO:0000256" key="8">
    <source>
        <dbReference type="SAM" id="Phobius"/>
    </source>
</evidence>
<dbReference type="AlphaFoldDB" id="A0A318KF85"/>
<organism evidence="9 10">
    <name type="scientific">Nocardia tenerifensis</name>
    <dbReference type="NCBI Taxonomy" id="228006"/>
    <lineage>
        <taxon>Bacteria</taxon>
        <taxon>Bacillati</taxon>
        <taxon>Actinomycetota</taxon>
        <taxon>Actinomycetes</taxon>
        <taxon>Mycobacteriales</taxon>
        <taxon>Nocardiaceae</taxon>
        <taxon>Nocardia</taxon>
    </lineage>
</organism>
<feature type="transmembrane region" description="Helical" evidence="8">
    <location>
        <begin position="78"/>
        <end position="102"/>
    </location>
</feature>
<evidence type="ECO:0000256" key="7">
    <source>
        <dbReference type="ARBA" id="ARBA00023136"/>
    </source>
</evidence>
<feature type="transmembrane region" description="Helical" evidence="8">
    <location>
        <begin position="20"/>
        <end position="39"/>
    </location>
</feature>
<dbReference type="Pfam" id="PF01235">
    <property type="entry name" value="Na_Ala_symp"/>
    <property type="match status" value="1"/>
</dbReference>
<keyword evidence="10" id="KW-1185">Reference proteome</keyword>
<evidence type="ECO:0000313" key="9">
    <source>
        <dbReference type="EMBL" id="PXX71625.1"/>
    </source>
</evidence>
<keyword evidence="5 8" id="KW-0812">Transmembrane</keyword>
<feature type="transmembrane region" description="Helical" evidence="8">
    <location>
        <begin position="108"/>
        <end position="125"/>
    </location>
</feature>
<dbReference type="GO" id="GO:0005886">
    <property type="term" value="C:plasma membrane"/>
    <property type="evidence" value="ECO:0007669"/>
    <property type="project" value="UniProtKB-SubCell"/>
</dbReference>
<feature type="transmembrane region" description="Helical" evidence="8">
    <location>
        <begin position="159"/>
        <end position="178"/>
    </location>
</feature>
<evidence type="ECO:0000256" key="5">
    <source>
        <dbReference type="ARBA" id="ARBA00022692"/>
    </source>
</evidence>
<dbReference type="Proteomes" id="UP000247569">
    <property type="component" value="Unassembled WGS sequence"/>
</dbReference>
<evidence type="ECO:0000256" key="1">
    <source>
        <dbReference type="ARBA" id="ARBA00004651"/>
    </source>
</evidence>
<dbReference type="InterPro" id="IPR001463">
    <property type="entry name" value="Na/Ala_symport"/>
</dbReference>
<keyword evidence="4" id="KW-1003">Cell membrane</keyword>
<name>A0A318KF85_9NOCA</name>